<dbReference type="OrthoDB" id="60315at2759"/>
<feature type="region of interest" description="Disordered" evidence="8">
    <location>
        <begin position="63"/>
        <end position="104"/>
    </location>
</feature>
<dbReference type="GO" id="GO:0004379">
    <property type="term" value="F:glycylpeptide N-tetradecanoyltransferase activity"/>
    <property type="evidence" value="ECO:0007669"/>
    <property type="project" value="UniProtKB-EC"/>
</dbReference>
<dbReference type="PROSITE" id="PS00975">
    <property type="entry name" value="NMT_1"/>
    <property type="match status" value="1"/>
</dbReference>
<evidence type="ECO:0000259" key="10">
    <source>
        <dbReference type="Pfam" id="PF02799"/>
    </source>
</evidence>
<dbReference type="PROSITE" id="PS00976">
    <property type="entry name" value="NMT_2"/>
    <property type="match status" value="1"/>
</dbReference>
<feature type="domain" description="Glycylpeptide N-tetradecanoyltransferase C-terminal" evidence="10">
    <location>
        <begin position="271"/>
        <end position="381"/>
    </location>
</feature>
<dbReference type="InterPro" id="IPR016181">
    <property type="entry name" value="Acyl_CoA_acyltransferase"/>
</dbReference>
<evidence type="ECO:0000256" key="6">
    <source>
        <dbReference type="RuleBase" id="RU000586"/>
    </source>
</evidence>
<dbReference type="InterPro" id="IPR000903">
    <property type="entry name" value="NMT"/>
</dbReference>
<feature type="compositionally biased region" description="Basic and acidic residues" evidence="8">
    <location>
        <begin position="70"/>
        <end position="79"/>
    </location>
</feature>
<evidence type="ECO:0000256" key="1">
    <source>
        <dbReference type="ARBA" id="ARBA00009469"/>
    </source>
</evidence>
<evidence type="ECO:0000256" key="3">
    <source>
        <dbReference type="ARBA" id="ARBA00022240"/>
    </source>
</evidence>
<proteinExistence type="inferred from homology"/>
<evidence type="ECO:0000256" key="4">
    <source>
        <dbReference type="ARBA" id="ARBA00022679"/>
    </source>
</evidence>
<sequence>MSDLNPTNNQPKAEETSALTDDKKTIDATATTAGSEEKPTVAKSDEKLKQLFEQLNLKQVLGDLGSANAKPEEKKDHKFWNTQPVPQKPEDVKKDGPLHPDLPLDKIKKEPYKLPEGMYWCTVDIENEAEMKELYTHLTNNYVEDVDSMFRFDYPSEFLDWALKPPGWKKEWNVGIRNSETNKLVGFISGIPAIIKVRETTKKMVEINFLCVHKSLRANRLSPILIQEVTRRVNLHGIFQAVYTAGVKLPTPVSTCRYYHRSINIKKLIKVGFTSVPMGMSSQQFEIRNRLPTKTTLDLREMKSGDEPQIRKILNRYLKATSDLLPEFQTDEEVAHWLMPKDKVVWTYVVEDPKRPNKILDFVSFYLLPTTVLSSAGNNELLHGSSKKGGKSKGSDLDGQKIEAAYLFYYGTNPEPEVTLSDEDIEKCSGSAKKKKALVKEKQAAIVKERLTTLVRDALVKARDLQLDVFNCLNLSNNNMFIDELKFGKGDGLLNYYLYNWQARNIEPNKIGFIML</sequence>
<organism evidence="11 12">
    <name type="scientific">Mycoemilia scoparia</name>
    <dbReference type="NCBI Taxonomy" id="417184"/>
    <lineage>
        <taxon>Eukaryota</taxon>
        <taxon>Fungi</taxon>
        <taxon>Fungi incertae sedis</taxon>
        <taxon>Zoopagomycota</taxon>
        <taxon>Kickxellomycotina</taxon>
        <taxon>Kickxellomycetes</taxon>
        <taxon>Kickxellales</taxon>
        <taxon>Kickxellaceae</taxon>
        <taxon>Mycoemilia</taxon>
    </lineage>
</organism>
<accession>A0A9W7ZWY4</accession>
<dbReference type="Gene3D" id="3.40.630.170">
    <property type="match status" value="1"/>
</dbReference>
<dbReference type="InterPro" id="IPR022677">
    <property type="entry name" value="NMT_C"/>
</dbReference>
<feature type="region of interest" description="Disordered" evidence="8">
    <location>
        <begin position="1"/>
        <end position="43"/>
    </location>
</feature>
<reference evidence="11" key="1">
    <citation type="submission" date="2022-07" db="EMBL/GenBank/DDBJ databases">
        <title>Phylogenomic reconstructions and comparative analyses of Kickxellomycotina fungi.</title>
        <authorList>
            <person name="Reynolds N.K."/>
            <person name="Stajich J.E."/>
            <person name="Barry K."/>
            <person name="Grigoriev I.V."/>
            <person name="Crous P."/>
            <person name="Smith M.E."/>
        </authorList>
    </citation>
    <scope>NUCLEOTIDE SEQUENCE</scope>
    <source>
        <strain evidence="11">NBRC 100468</strain>
    </source>
</reference>
<evidence type="ECO:0000256" key="7">
    <source>
        <dbReference type="RuleBase" id="RU004178"/>
    </source>
</evidence>
<evidence type="ECO:0000313" key="11">
    <source>
        <dbReference type="EMBL" id="KAJ1913378.1"/>
    </source>
</evidence>
<comment type="caution">
    <text evidence="11">The sequence shown here is derived from an EMBL/GenBank/DDBJ whole genome shotgun (WGS) entry which is preliminary data.</text>
</comment>
<dbReference type="EC" id="2.3.1.97" evidence="2 6"/>
<evidence type="ECO:0000256" key="5">
    <source>
        <dbReference type="ARBA" id="ARBA00023315"/>
    </source>
</evidence>
<comment type="similarity">
    <text evidence="1 7">Belongs to the NMT family.</text>
</comment>
<dbReference type="AlphaFoldDB" id="A0A9W7ZWY4"/>
<feature type="domain" description="Glycylpeptide N-tetradecanoyltransferase C-terminal" evidence="10">
    <location>
        <begin position="400"/>
        <end position="507"/>
    </location>
</feature>
<keyword evidence="4 6" id="KW-0808">Transferase</keyword>
<dbReference type="PANTHER" id="PTHR11377">
    <property type="entry name" value="N-MYRISTOYL TRANSFERASE"/>
    <property type="match status" value="1"/>
</dbReference>
<evidence type="ECO:0000256" key="8">
    <source>
        <dbReference type="SAM" id="MobiDB-lite"/>
    </source>
</evidence>
<dbReference type="InterPro" id="IPR022678">
    <property type="entry name" value="NMT_CS"/>
</dbReference>
<keyword evidence="12" id="KW-1185">Reference proteome</keyword>
<dbReference type="PIRSF" id="PIRSF015892">
    <property type="entry name" value="N-myristl_transf"/>
    <property type="match status" value="1"/>
</dbReference>
<dbReference type="InterPro" id="IPR022676">
    <property type="entry name" value="NMT_N"/>
</dbReference>
<dbReference type="Proteomes" id="UP001150538">
    <property type="component" value="Unassembled WGS sequence"/>
</dbReference>
<evidence type="ECO:0000256" key="2">
    <source>
        <dbReference type="ARBA" id="ARBA00012923"/>
    </source>
</evidence>
<feature type="compositionally biased region" description="Basic and acidic residues" evidence="8">
    <location>
        <begin position="88"/>
        <end position="104"/>
    </location>
</feature>
<feature type="domain" description="Glycylpeptide N-tetradecanoyltransferase N-terminal" evidence="9">
    <location>
        <begin position="100"/>
        <end position="256"/>
    </location>
</feature>
<dbReference type="SUPFAM" id="SSF55729">
    <property type="entry name" value="Acyl-CoA N-acyltransferases (Nat)"/>
    <property type="match status" value="2"/>
</dbReference>
<protein>
    <recommendedName>
        <fullName evidence="3 6">Glycylpeptide N-tetradecanoyltransferase</fullName>
        <ecNumber evidence="2 6">2.3.1.97</ecNumber>
    </recommendedName>
</protein>
<evidence type="ECO:0000259" key="9">
    <source>
        <dbReference type="Pfam" id="PF01233"/>
    </source>
</evidence>
<dbReference type="EMBL" id="JANBPU010000266">
    <property type="protein sequence ID" value="KAJ1913378.1"/>
    <property type="molecule type" value="Genomic_DNA"/>
</dbReference>
<name>A0A9W7ZWY4_9FUNG</name>
<comment type="function">
    <text evidence="6">Adds a myristoyl group to the N-terminal glycine residue of certain cellular proteins.</text>
</comment>
<dbReference type="GO" id="GO:0005737">
    <property type="term" value="C:cytoplasm"/>
    <property type="evidence" value="ECO:0007669"/>
    <property type="project" value="TreeGrafter"/>
</dbReference>
<dbReference type="Pfam" id="PF01233">
    <property type="entry name" value="NMT"/>
    <property type="match status" value="1"/>
</dbReference>
<gene>
    <name evidence="11" type="primary">NMT1</name>
    <name evidence="11" type="ORF">H4219_005238</name>
</gene>
<dbReference type="Pfam" id="PF02799">
    <property type="entry name" value="NMT_C"/>
    <property type="match status" value="2"/>
</dbReference>
<feature type="compositionally biased region" description="Basic and acidic residues" evidence="8">
    <location>
        <begin position="12"/>
        <end position="26"/>
    </location>
</feature>
<feature type="compositionally biased region" description="Polar residues" evidence="8">
    <location>
        <begin position="1"/>
        <end position="11"/>
    </location>
</feature>
<dbReference type="PANTHER" id="PTHR11377:SF5">
    <property type="entry name" value="GLYCYLPEPTIDE N-TETRADECANOYLTRANSFERASE"/>
    <property type="match status" value="1"/>
</dbReference>
<keyword evidence="5 6" id="KW-0012">Acyltransferase</keyword>
<evidence type="ECO:0000313" key="12">
    <source>
        <dbReference type="Proteomes" id="UP001150538"/>
    </source>
</evidence>
<comment type="catalytic activity">
    <reaction evidence="6">
        <text>N-terminal glycyl-[protein] + tetradecanoyl-CoA = N-tetradecanoylglycyl-[protein] + CoA + H(+)</text>
        <dbReference type="Rhea" id="RHEA:15521"/>
        <dbReference type="Rhea" id="RHEA-COMP:12666"/>
        <dbReference type="Rhea" id="RHEA-COMP:12667"/>
        <dbReference type="ChEBI" id="CHEBI:15378"/>
        <dbReference type="ChEBI" id="CHEBI:57287"/>
        <dbReference type="ChEBI" id="CHEBI:57385"/>
        <dbReference type="ChEBI" id="CHEBI:64723"/>
        <dbReference type="ChEBI" id="CHEBI:133050"/>
        <dbReference type="EC" id="2.3.1.97"/>
    </reaction>
</comment>